<name>A0AA88QSG0_9ASTE</name>
<evidence type="ECO:0000313" key="2">
    <source>
        <dbReference type="EMBL" id="KAK2967256.1"/>
    </source>
</evidence>
<dbReference type="AlphaFoldDB" id="A0AA88QSG0"/>
<sequence>MAVLSSLAGIRERKEAIVEEGLFPWTMKSTRLFLIWVQRRSLGRIACIRVSSKSTRMDVGRRSTLLIIVVIFVVVTSLAGVHSRRVLSEDFADANHLATYPSMYMKAKDTMACWLERLASGPSPKGPGH</sequence>
<dbReference type="InterPro" id="IPR040273">
    <property type="entry name" value="PIP1"/>
</dbReference>
<dbReference type="GO" id="GO:0006952">
    <property type="term" value="P:defense response"/>
    <property type="evidence" value="ECO:0007669"/>
    <property type="project" value="InterPro"/>
</dbReference>
<protein>
    <submittedName>
        <fullName evidence="2">Uncharacterized protein</fullName>
    </submittedName>
</protein>
<feature type="transmembrane region" description="Helical" evidence="1">
    <location>
        <begin position="63"/>
        <end position="81"/>
    </location>
</feature>
<dbReference type="PANTHER" id="PTHR37245">
    <property type="entry name" value="PAMP-INDUCED SECRETED PEPTIDE 1"/>
    <property type="match status" value="1"/>
</dbReference>
<keyword evidence="1" id="KW-1133">Transmembrane helix</keyword>
<evidence type="ECO:0000256" key="1">
    <source>
        <dbReference type="SAM" id="Phobius"/>
    </source>
</evidence>
<reference evidence="2" key="1">
    <citation type="submission" date="2022-12" db="EMBL/GenBank/DDBJ databases">
        <title>Draft genome assemblies for two species of Escallonia (Escalloniales).</title>
        <authorList>
            <person name="Chanderbali A."/>
            <person name="Dervinis C."/>
            <person name="Anghel I."/>
            <person name="Soltis D."/>
            <person name="Soltis P."/>
            <person name="Zapata F."/>
        </authorList>
    </citation>
    <scope>NUCLEOTIDE SEQUENCE</scope>
    <source>
        <strain evidence="2">UCBG92.1500</strain>
        <tissue evidence="2">Leaf</tissue>
    </source>
</reference>
<evidence type="ECO:0000313" key="3">
    <source>
        <dbReference type="Proteomes" id="UP001187471"/>
    </source>
</evidence>
<dbReference type="EMBL" id="JAVXUO010003039">
    <property type="protein sequence ID" value="KAK2967256.1"/>
    <property type="molecule type" value="Genomic_DNA"/>
</dbReference>
<gene>
    <name evidence="2" type="ORF">RJ640_013420</name>
</gene>
<organism evidence="2 3">
    <name type="scientific">Escallonia rubra</name>
    <dbReference type="NCBI Taxonomy" id="112253"/>
    <lineage>
        <taxon>Eukaryota</taxon>
        <taxon>Viridiplantae</taxon>
        <taxon>Streptophyta</taxon>
        <taxon>Embryophyta</taxon>
        <taxon>Tracheophyta</taxon>
        <taxon>Spermatophyta</taxon>
        <taxon>Magnoliopsida</taxon>
        <taxon>eudicotyledons</taxon>
        <taxon>Gunneridae</taxon>
        <taxon>Pentapetalae</taxon>
        <taxon>asterids</taxon>
        <taxon>campanulids</taxon>
        <taxon>Escalloniales</taxon>
        <taxon>Escalloniaceae</taxon>
        <taxon>Escallonia</taxon>
    </lineage>
</organism>
<keyword evidence="3" id="KW-1185">Reference proteome</keyword>
<keyword evidence="1" id="KW-0812">Transmembrane</keyword>
<dbReference type="Proteomes" id="UP001187471">
    <property type="component" value="Unassembled WGS sequence"/>
</dbReference>
<accession>A0AA88QSG0</accession>
<proteinExistence type="predicted"/>
<dbReference type="PANTHER" id="PTHR37245:SF4">
    <property type="entry name" value="PAMP-INDUCED SECRETED PEPTIDE 1"/>
    <property type="match status" value="1"/>
</dbReference>
<keyword evidence="1" id="KW-0472">Membrane</keyword>
<comment type="caution">
    <text evidence="2">The sequence shown here is derived from an EMBL/GenBank/DDBJ whole genome shotgun (WGS) entry which is preliminary data.</text>
</comment>